<organism evidence="2 3">
    <name type="scientific">Nocardioides donggukensis</name>
    <dbReference type="NCBI Taxonomy" id="2774019"/>
    <lineage>
        <taxon>Bacteria</taxon>
        <taxon>Bacillati</taxon>
        <taxon>Actinomycetota</taxon>
        <taxon>Actinomycetes</taxon>
        <taxon>Propionibacteriales</taxon>
        <taxon>Nocardioidaceae</taxon>
        <taxon>Nocardioides</taxon>
    </lineage>
</organism>
<accession>A0A927K5K5</accession>
<comment type="caution">
    <text evidence="2">The sequence shown here is derived from an EMBL/GenBank/DDBJ whole genome shotgun (WGS) entry which is preliminary data.</text>
</comment>
<dbReference type="RefSeq" id="WP_192144480.1">
    <property type="nucleotide sequence ID" value="NZ_JACYXZ010000005.1"/>
</dbReference>
<gene>
    <name evidence="2" type="ORF">IE331_16110</name>
</gene>
<evidence type="ECO:0000313" key="3">
    <source>
        <dbReference type="Proteomes" id="UP000616839"/>
    </source>
</evidence>
<reference evidence="2" key="1">
    <citation type="submission" date="2020-09" db="EMBL/GenBank/DDBJ databases">
        <title>Nocardioides sp. strain MJB4 16S ribosomal RNA gene Genome sequencing and assembly.</title>
        <authorList>
            <person name="Kim I."/>
        </authorList>
    </citation>
    <scope>NUCLEOTIDE SEQUENCE</scope>
    <source>
        <strain evidence="2">MJB4</strain>
    </source>
</reference>
<evidence type="ECO:0000313" key="2">
    <source>
        <dbReference type="EMBL" id="MBD8871152.1"/>
    </source>
</evidence>
<dbReference type="Proteomes" id="UP000616839">
    <property type="component" value="Unassembled WGS sequence"/>
</dbReference>
<sequence>MTDLHDRIYDELTSQITTLEGGALLHHPDGSARSTTEVEQSLSALHADRELLKEHWQITPGAAGLASENPPQTASCGNPQPRPHVLGLGAKYSVPVTG</sequence>
<dbReference type="AlphaFoldDB" id="A0A927K5K5"/>
<keyword evidence="3" id="KW-1185">Reference proteome</keyword>
<proteinExistence type="predicted"/>
<feature type="compositionally biased region" description="Polar residues" evidence="1">
    <location>
        <begin position="69"/>
        <end position="78"/>
    </location>
</feature>
<name>A0A927K5K5_9ACTN</name>
<protein>
    <submittedName>
        <fullName evidence="2">Uncharacterized protein</fullName>
    </submittedName>
</protein>
<dbReference type="EMBL" id="JACYXZ010000005">
    <property type="protein sequence ID" value="MBD8871152.1"/>
    <property type="molecule type" value="Genomic_DNA"/>
</dbReference>
<feature type="region of interest" description="Disordered" evidence="1">
    <location>
        <begin position="63"/>
        <end position="87"/>
    </location>
</feature>
<evidence type="ECO:0000256" key="1">
    <source>
        <dbReference type="SAM" id="MobiDB-lite"/>
    </source>
</evidence>